<evidence type="ECO:0000256" key="3">
    <source>
        <dbReference type="ARBA" id="ARBA00022741"/>
    </source>
</evidence>
<feature type="domain" description="GHMP kinase C-terminal" evidence="7">
    <location>
        <begin position="340"/>
        <end position="412"/>
    </location>
</feature>
<dbReference type="InterPro" id="IPR006204">
    <property type="entry name" value="GHMP_kinase_N_dom"/>
</dbReference>
<evidence type="ECO:0000256" key="4">
    <source>
        <dbReference type="ARBA" id="ARBA00022777"/>
    </source>
</evidence>
<evidence type="ECO:0008006" key="11">
    <source>
        <dbReference type="Google" id="ProtNLM"/>
    </source>
</evidence>
<feature type="domain" description="Galactokinase N-terminal" evidence="8">
    <location>
        <begin position="6"/>
        <end position="54"/>
    </location>
</feature>
<keyword evidence="2" id="KW-0808">Transferase</keyword>
<evidence type="ECO:0000259" key="8">
    <source>
        <dbReference type="Pfam" id="PF10509"/>
    </source>
</evidence>
<dbReference type="GO" id="GO:0006012">
    <property type="term" value="P:galactose metabolic process"/>
    <property type="evidence" value="ECO:0007669"/>
    <property type="project" value="InterPro"/>
</dbReference>
<evidence type="ECO:0000313" key="10">
    <source>
        <dbReference type="Proteomes" id="UP001187531"/>
    </source>
</evidence>
<dbReference type="InterPro" id="IPR036554">
    <property type="entry name" value="GHMP_kinase_C_sf"/>
</dbReference>
<evidence type="ECO:0000256" key="1">
    <source>
        <dbReference type="ARBA" id="ARBA00006566"/>
    </source>
</evidence>
<accession>A0AA88HPT9</accession>
<dbReference type="GO" id="GO:0005829">
    <property type="term" value="C:cytosol"/>
    <property type="evidence" value="ECO:0007669"/>
    <property type="project" value="TreeGrafter"/>
</dbReference>
<name>A0AA88HPT9_ARTSF</name>
<comment type="caution">
    <text evidence="9">The sequence shown here is derived from an EMBL/GenBank/DDBJ whole genome shotgun (WGS) entry which is preliminary data.</text>
</comment>
<dbReference type="Gene3D" id="3.30.230.10">
    <property type="match status" value="1"/>
</dbReference>
<dbReference type="Gene3D" id="3.30.70.3170">
    <property type="match status" value="1"/>
</dbReference>
<dbReference type="GO" id="GO:0005524">
    <property type="term" value="F:ATP binding"/>
    <property type="evidence" value="ECO:0007669"/>
    <property type="project" value="UniProtKB-KW"/>
</dbReference>
<dbReference type="Pfam" id="PF00288">
    <property type="entry name" value="GHMP_kinases_N"/>
    <property type="match status" value="1"/>
</dbReference>
<comment type="similarity">
    <text evidence="1">Belongs to the GHMP kinase family. GalK subfamily.</text>
</comment>
<dbReference type="GO" id="GO:0004335">
    <property type="term" value="F:galactokinase activity"/>
    <property type="evidence" value="ECO:0007669"/>
    <property type="project" value="InterPro"/>
</dbReference>
<evidence type="ECO:0000259" key="6">
    <source>
        <dbReference type="Pfam" id="PF00288"/>
    </source>
</evidence>
<organism evidence="9 10">
    <name type="scientific">Artemia franciscana</name>
    <name type="common">Brine shrimp</name>
    <name type="synonym">Artemia sanfranciscana</name>
    <dbReference type="NCBI Taxonomy" id="6661"/>
    <lineage>
        <taxon>Eukaryota</taxon>
        <taxon>Metazoa</taxon>
        <taxon>Ecdysozoa</taxon>
        <taxon>Arthropoda</taxon>
        <taxon>Crustacea</taxon>
        <taxon>Branchiopoda</taxon>
        <taxon>Anostraca</taxon>
        <taxon>Artemiidae</taxon>
        <taxon>Artemia</taxon>
    </lineage>
</organism>
<evidence type="ECO:0000313" key="9">
    <source>
        <dbReference type="EMBL" id="KAK2715780.1"/>
    </source>
</evidence>
<keyword evidence="10" id="KW-1185">Reference proteome</keyword>
<dbReference type="SUPFAM" id="SSF54211">
    <property type="entry name" value="Ribosomal protein S5 domain 2-like"/>
    <property type="match status" value="1"/>
</dbReference>
<dbReference type="PROSITE" id="PS00106">
    <property type="entry name" value="GALACTOKINASE"/>
    <property type="match status" value="1"/>
</dbReference>
<dbReference type="EMBL" id="JAVRJZ010000012">
    <property type="protein sequence ID" value="KAK2715780.1"/>
    <property type="molecule type" value="Genomic_DNA"/>
</dbReference>
<keyword evidence="3" id="KW-0547">Nucleotide-binding</keyword>
<dbReference type="InterPro" id="IPR014721">
    <property type="entry name" value="Ribsml_uS5_D2-typ_fold_subgr"/>
</dbReference>
<evidence type="ECO:0000256" key="2">
    <source>
        <dbReference type="ARBA" id="ARBA00022679"/>
    </source>
</evidence>
<dbReference type="PANTHER" id="PTHR10457:SF7">
    <property type="entry name" value="GALACTOKINASE-RELATED"/>
    <property type="match status" value="1"/>
</dbReference>
<dbReference type="InterPro" id="IPR020568">
    <property type="entry name" value="Ribosomal_Su5_D2-typ_SF"/>
</dbReference>
<reference evidence="9" key="1">
    <citation type="submission" date="2023-07" db="EMBL/GenBank/DDBJ databases">
        <title>Chromosome-level genome assembly of Artemia franciscana.</title>
        <authorList>
            <person name="Jo E."/>
        </authorList>
    </citation>
    <scope>NUCLEOTIDE SEQUENCE</scope>
    <source>
        <tissue evidence="9">Whole body</tissue>
    </source>
</reference>
<dbReference type="InterPro" id="IPR019741">
    <property type="entry name" value="Galactokinase_CS"/>
</dbReference>
<proteinExistence type="inferred from homology"/>
<dbReference type="AlphaFoldDB" id="A0AA88HPT9"/>
<dbReference type="SUPFAM" id="SSF55060">
    <property type="entry name" value="GHMP Kinase, C-terminal domain"/>
    <property type="match status" value="1"/>
</dbReference>
<gene>
    <name evidence="9" type="ORF">QYM36_010378</name>
</gene>
<dbReference type="Pfam" id="PF08544">
    <property type="entry name" value="GHMP_kinases_C"/>
    <property type="match status" value="1"/>
</dbReference>
<keyword evidence="5" id="KW-0067">ATP-binding</keyword>
<evidence type="ECO:0000256" key="5">
    <source>
        <dbReference type="ARBA" id="ARBA00022840"/>
    </source>
</evidence>
<dbReference type="Gene3D" id="1.20.1440.340">
    <property type="match status" value="1"/>
</dbReference>
<dbReference type="InterPro" id="IPR000705">
    <property type="entry name" value="Galactokinase"/>
</dbReference>
<dbReference type="InterPro" id="IPR006206">
    <property type="entry name" value="Mevalonate/galactokinase"/>
</dbReference>
<dbReference type="InterPro" id="IPR013750">
    <property type="entry name" value="GHMP_kinase_C_dom"/>
</dbReference>
<dbReference type="PRINTS" id="PR00959">
    <property type="entry name" value="MEVGALKINASE"/>
</dbReference>
<dbReference type="InterPro" id="IPR019539">
    <property type="entry name" value="GalKase_N"/>
</dbReference>
<dbReference type="PRINTS" id="PR00473">
    <property type="entry name" value="GALCTOKINASE"/>
</dbReference>
<dbReference type="NCBIfam" id="TIGR00131">
    <property type="entry name" value="gal_kin"/>
    <property type="match status" value="1"/>
</dbReference>
<sequence length="442" mass="48946">MHHITNKFIEEFNHRPDFICKVPGRVNLIGEHIDYCGYSVLPMAIEQSIHAAFRHIPESSLLSLRNTASEYGNFELDLTKIVIDKTTFHWSNYFLSGVLGVINMAKERNLNINSGVEVCILGDIPPSAGLSSSSALVCAGAMIMNHIYEVGLVKTELAGLCATSEKFVGTEGGGMDQAIAMMAERGYAKLIEFNPLRTTDVLLPDCAVFMVLNSMIIANKAAFESFNVRVVEGRIGTLVLSQKYGKGSIRKPSDLQKGLGKSLDEMRRLTKEDLHEEPYSKKEVCSILGITEEELEESVLTSNTKHIQSFKCKQRLLHVFSEAARVEEFKKTCDNPQQASLATLGKLMNESHASCRDLYECSHPELDKLVNLVAPMAYGVRLTGAGWGGCAVAMIPAEKVEEVQEYVWKNYYQKLEKNFARSQVMFVTSPGPGATLFSLELA</sequence>
<dbReference type="Pfam" id="PF10509">
    <property type="entry name" value="GalKase_gal_bdg"/>
    <property type="match status" value="1"/>
</dbReference>
<dbReference type="PROSITE" id="PS00627">
    <property type="entry name" value="GHMP_KINASES_ATP"/>
    <property type="match status" value="1"/>
</dbReference>
<dbReference type="PANTHER" id="PTHR10457">
    <property type="entry name" value="MEVALONATE KINASE/GALACTOKINASE"/>
    <property type="match status" value="1"/>
</dbReference>
<dbReference type="PIRSF" id="PIRSF000530">
    <property type="entry name" value="Galactokinase"/>
    <property type="match status" value="1"/>
</dbReference>
<keyword evidence="4" id="KW-0418">Kinase</keyword>
<feature type="domain" description="GHMP kinase N-terminal" evidence="6">
    <location>
        <begin position="101"/>
        <end position="182"/>
    </location>
</feature>
<protein>
    <recommendedName>
        <fullName evidence="11">Galactokinase</fullName>
    </recommendedName>
</protein>
<evidence type="ECO:0000259" key="7">
    <source>
        <dbReference type="Pfam" id="PF08544"/>
    </source>
</evidence>
<dbReference type="InterPro" id="IPR006203">
    <property type="entry name" value="GHMP_knse_ATP-bd_CS"/>
</dbReference>
<dbReference type="Proteomes" id="UP001187531">
    <property type="component" value="Unassembled WGS sequence"/>
</dbReference>